<proteinExistence type="predicted"/>
<evidence type="ECO:0000313" key="1">
    <source>
        <dbReference type="EMBL" id="OCK87659.1"/>
    </source>
</evidence>
<accession>A0ACC8EMS1</accession>
<protein>
    <submittedName>
        <fullName evidence="1">Uncharacterized protein</fullName>
    </submittedName>
</protein>
<name>A0ACC8EMS1_9PEZI</name>
<sequence length="77" mass="8598">MHQQLELVEEKGHYPTKVILAGGFGRSPALRERLKSEPRKRYRVTSYRGYKTDLVDTSDGRNAENAVSCGAVLGAFD</sequence>
<gene>
    <name evidence="1" type="ORF">K441DRAFT_670379</name>
</gene>
<dbReference type="EMBL" id="KV748257">
    <property type="protein sequence ID" value="OCK87659.1"/>
    <property type="molecule type" value="Genomic_DNA"/>
</dbReference>
<organism evidence="1 2">
    <name type="scientific">Cenococcum geophilum 1.58</name>
    <dbReference type="NCBI Taxonomy" id="794803"/>
    <lineage>
        <taxon>Eukaryota</taxon>
        <taxon>Fungi</taxon>
        <taxon>Dikarya</taxon>
        <taxon>Ascomycota</taxon>
        <taxon>Pezizomycotina</taxon>
        <taxon>Dothideomycetes</taxon>
        <taxon>Pleosporomycetidae</taxon>
        <taxon>Gloniales</taxon>
        <taxon>Gloniaceae</taxon>
        <taxon>Cenococcum</taxon>
    </lineage>
</organism>
<reference evidence="1 2" key="1">
    <citation type="journal article" date="2016" name="Nat. Commun.">
        <title>Ectomycorrhizal ecology is imprinted in the genome of the dominant symbiotic fungus Cenococcum geophilum.</title>
        <authorList>
            <consortium name="DOE Joint Genome Institute"/>
            <person name="Peter M."/>
            <person name="Kohler A."/>
            <person name="Ohm R.A."/>
            <person name="Kuo A."/>
            <person name="Krutzmann J."/>
            <person name="Morin E."/>
            <person name="Arend M."/>
            <person name="Barry K.W."/>
            <person name="Binder M."/>
            <person name="Choi C."/>
            <person name="Clum A."/>
            <person name="Copeland A."/>
            <person name="Grisel N."/>
            <person name="Haridas S."/>
            <person name="Kipfer T."/>
            <person name="LaButti K."/>
            <person name="Lindquist E."/>
            <person name="Lipzen A."/>
            <person name="Maire R."/>
            <person name="Meier B."/>
            <person name="Mihaltcheva S."/>
            <person name="Molinier V."/>
            <person name="Murat C."/>
            <person name="Poggeler S."/>
            <person name="Quandt C.A."/>
            <person name="Sperisen C."/>
            <person name="Tritt A."/>
            <person name="Tisserant E."/>
            <person name="Crous P.W."/>
            <person name="Henrissat B."/>
            <person name="Nehls U."/>
            <person name="Egli S."/>
            <person name="Spatafora J.W."/>
            <person name="Grigoriev I.V."/>
            <person name="Martin F.M."/>
        </authorList>
    </citation>
    <scope>NUCLEOTIDE SEQUENCE [LARGE SCALE GENOMIC DNA]</scope>
    <source>
        <strain evidence="1 2">1.58</strain>
    </source>
</reference>
<keyword evidence="2" id="KW-1185">Reference proteome</keyword>
<evidence type="ECO:0000313" key="2">
    <source>
        <dbReference type="Proteomes" id="UP000250078"/>
    </source>
</evidence>
<dbReference type="Proteomes" id="UP000250078">
    <property type="component" value="Unassembled WGS sequence"/>
</dbReference>